<dbReference type="Proteomes" id="UP000887565">
    <property type="component" value="Unplaced"/>
</dbReference>
<evidence type="ECO:0000313" key="3">
    <source>
        <dbReference type="WBParaSite" id="nRc.2.0.1.t43491-RA"/>
    </source>
</evidence>
<reference evidence="3" key="1">
    <citation type="submission" date="2022-11" db="UniProtKB">
        <authorList>
            <consortium name="WormBaseParasite"/>
        </authorList>
    </citation>
    <scope>IDENTIFICATION</scope>
</reference>
<dbReference type="AlphaFoldDB" id="A0A915KXG2"/>
<organism evidence="2 3">
    <name type="scientific">Romanomermis culicivorax</name>
    <name type="common">Nematode worm</name>
    <dbReference type="NCBI Taxonomy" id="13658"/>
    <lineage>
        <taxon>Eukaryota</taxon>
        <taxon>Metazoa</taxon>
        <taxon>Ecdysozoa</taxon>
        <taxon>Nematoda</taxon>
        <taxon>Enoplea</taxon>
        <taxon>Dorylaimia</taxon>
        <taxon>Mermithida</taxon>
        <taxon>Mermithoidea</taxon>
        <taxon>Mermithidae</taxon>
        <taxon>Romanomermis</taxon>
    </lineage>
</organism>
<evidence type="ECO:0000313" key="2">
    <source>
        <dbReference type="Proteomes" id="UP000887565"/>
    </source>
</evidence>
<proteinExistence type="predicted"/>
<protein>
    <submittedName>
        <fullName evidence="3">Uncharacterized protein</fullName>
    </submittedName>
</protein>
<feature type="region of interest" description="Disordered" evidence="1">
    <location>
        <begin position="107"/>
        <end position="140"/>
    </location>
</feature>
<sequence>MNENSETAEIWWFKDEDVPDYRAHLERELKALKDTYKIHSLLCNKIKAYLLKCIEDGLMNVGCPNELWSLTQREMALDNGETIIFASSNDEEMVEKHYGFKMIYSDNESSTLSSNDSTEKTSPSRRRKPRKDARKEPTKS</sequence>
<name>A0A915KXG2_ROMCU</name>
<feature type="compositionally biased region" description="Polar residues" evidence="1">
    <location>
        <begin position="107"/>
        <end position="116"/>
    </location>
</feature>
<dbReference type="WBParaSite" id="nRc.2.0.1.t43491-RA">
    <property type="protein sequence ID" value="nRc.2.0.1.t43491-RA"/>
    <property type="gene ID" value="nRc.2.0.1.g43491"/>
</dbReference>
<evidence type="ECO:0000256" key="1">
    <source>
        <dbReference type="SAM" id="MobiDB-lite"/>
    </source>
</evidence>
<feature type="compositionally biased region" description="Basic residues" evidence="1">
    <location>
        <begin position="123"/>
        <end position="132"/>
    </location>
</feature>
<accession>A0A915KXG2</accession>
<keyword evidence="2" id="KW-1185">Reference proteome</keyword>